<dbReference type="AlphaFoldDB" id="A0AAD9TPA1"/>
<dbReference type="Pfam" id="PF13456">
    <property type="entry name" value="RVT_3"/>
    <property type="match status" value="1"/>
</dbReference>
<dbReference type="GO" id="GO:0004523">
    <property type="term" value="F:RNA-DNA hybrid ribonuclease activity"/>
    <property type="evidence" value="ECO:0007669"/>
    <property type="project" value="InterPro"/>
</dbReference>
<dbReference type="CDD" id="cd06222">
    <property type="entry name" value="RNase_H_like"/>
    <property type="match status" value="1"/>
</dbReference>
<reference evidence="2" key="1">
    <citation type="journal article" date="2023" name="Plant J.">
        <title>Genome sequences and population genomics provide insights into the demographic history, inbreeding, and mutation load of two 'living fossil' tree species of Dipteronia.</title>
        <authorList>
            <person name="Feng Y."/>
            <person name="Comes H.P."/>
            <person name="Chen J."/>
            <person name="Zhu S."/>
            <person name="Lu R."/>
            <person name="Zhang X."/>
            <person name="Li P."/>
            <person name="Qiu J."/>
            <person name="Olsen K.M."/>
            <person name="Qiu Y."/>
        </authorList>
    </citation>
    <scope>NUCLEOTIDE SEQUENCE</scope>
    <source>
        <strain evidence="2">KIB01</strain>
    </source>
</reference>
<name>A0AAD9TPA1_9ROSI</name>
<dbReference type="InterPro" id="IPR044730">
    <property type="entry name" value="RNase_H-like_dom_plant"/>
</dbReference>
<evidence type="ECO:0000313" key="2">
    <source>
        <dbReference type="EMBL" id="KAK2639235.1"/>
    </source>
</evidence>
<protein>
    <recommendedName>
        <fullName evidence="1">RNase H type-1 domain-containing protein</fullName>
    </recommendedName>
</protein>
<dbReference type="Gene3D" id="3.30.420.10">
    <property type="entry name" value="Ribonuclease H-like superfamily/Ribonuclease H"/>
    <property type="match status" value="1"/>
</dbReference>
<sequence length="153" mass="16600">MGEWTPPPVESLKFNVDGSARGFQGSAGIGGVLRDHRGKIQCMFSAFIGMHDAITAEIQAIARASDLCLSKLELRGRNIVIVSDSKVAVSWVNGEGISNIQHVQSIYDIRCNLKSLGQAKVVYNSRMSKTFADHLAKKGSGNEGDMLTWNDFG</sequence>
<accession>A0AAD9TPA1</accession>
<evidence type="ECO:0000313" key="3">
    <source>
        <dbReference type="Proteomes" id="UP001280121"/>
    </source>
</evidence>
<keyword evidence="3" id="KW-1185">Reference proteome</keyword>
<organism evidence="2 3">
    <name type="scientific">Dipteronia dyeriana</name>
    <dbReference type="NCBI Taxonomy" id="168575"/>
    <lineage>
        <taxon>Eukaryota</taxon>
        <taxon>Viridiplantae</taxon>
        <taxon>Streptophyta</taxon>
        <taxon>Embryophyta</taxon>
        <taxon>Tracheophyta</taxon>
        <taxon>Spermatophyta</taxon>
        <taxon>Magnoliopsida</taxon>
        <taxon>eudicotyledons</taxon>
        <taxon>Gunneridae</taxon>
        <taxon>Pentapetalae</taxon>
        <taxon>rosids</taxon>
        <taxon>malvids</taxon>
        <taxon>Sapindales</taxon>
        <taxon>Sapindaceae</taxon>
        <taxon>Hippocastanoideae</taxon>
        <taxon>Acereae</taxon>
        <taxon>Dipteronia</taxon>
    </lineage>
</organism>
<dbReference type="PANTHER" id="PTHR47723">
    <property type="entry name" value="OS05G0353850 PROTEIN"/>
    <property type="match status" value="1"/>
</dbReference>
<evidence type="ECO:0000259" key="1">
    <source>
        <dbReference type="Pfam" id="PF13456"/>
    </source>
</evidence>
<gene>
    <name evidence="2" type="ORF">Ddye_027030</name>
</gene>
<dbReference type="InterPro" id="IPR012337">
    <property type="entry name" value="RNaseH-like_sf"/>
</dbReference>
<dbReference type="InterPro" id="IPR002156">
    <property type="entry name" value="RNaseH_domain"/>
</dbReference>
<dbReference type="Proteomes" id="UP001280121">
    <property type="component" value="Unassembled WGS sequence"/>
</dbReference>
<dbReference type="EMBL" id="JANJYI010000008">
    <property type="protein sequence ID" value="KAK2639235.1"/>
    <property type="molecule type" value="Genomic_DNA"/>
</dbReference>
<dbReference type="SUPFAM" id="SSF53098">
    <property type="entry name" value="Ribonuclease H-like"/>
    <property type="match status" value="1"/>
</dbReference>
<dbReference type="InterPro" id="IPR036397">
    <property type="entry name" value="RNaseH_sf"/>
</dbReference>
<dbReference type="PANTHER" id="PTHR47723:SF22">
    <property type="entry name" value="RNASE H TYPE-1 DOMAIN-CONTAINING PROTEIN"/>
    <property type="match status" value="1"/>
</dbReference>
<dbReference type="InterPro" id="IPR053151">
    <property type="entry name" value="RNase_H-like"/>
</dbReference>
<feature type="domain" description="RNase H type-1" evidence="1">
    <location>
        <begin position="15"/>
        <end position="138"/>
    </location>
</feature>
<dbReference type="GO" id="GO:0003676">
    <property type="term" value="F:nucleic acid binding"/>
    <property type="evidence" value="ECO:0007669"/>
    <property type="project" value="InterPro"/>
</dbReference>
<comment type="caution">
    <text evidence="2">The sequence shown here is derived from an EMBL/GenBank/DDBJ whole genome shotgun (WGS) entry which is preliminary data.</text>
</comment>
<proteinExistence type="predicted"/>